<feature type="compositionally biased region" description="Basic and acidic residues" evidence="1">
    <location>
        <begin position="48"/>
        <end position="58"/>
    </location>
</feature>
<sequence>MAPTASMLFLSYHQLHRPAAAVEEEGSNGRVRVNLSSIALPFFARRTESAAEKPETRRGGGGVAGEVDREEPDSAAAASLESRFEEAVRLSCWSS</sequence>
<evidence type="ECO:0000256" key="1">
    <source>
        <dbReference type="SAM" id="MobiDB-lite"/>
    </source>
</evidence>
<protein>
    <submittedName>
        <fullName evidence="2">Uncharacterized protein</fullName>
    </submittedName>
</protein>
<proteinExistence type="predicted"/>
<feature type="region of interest" description="Disordered" evidence="1">
    <location>
        <begin position="48"/>
        <end position="80"/>
    </location>
</feature>
<evidence type="ECO:0000313" key="2">
    <source>
        <dbReference type="EnsemblPlants" id="LPERR03G27190.1"/>
    </source>
</evidence>
<evidence type="ECO:0000313" key="3">
    <source>
        <dbReference type="Proteomes" id="UP000032180"/>
    </source>
</evidence>
<name>A0A0D9VYG1_9ORYZ</name>
<dbReference type="eggNOG" id="ENOG502R3NM">
    <property type="taxonomic scope" value="Eukaryota"/>
</dbReference>
<dbReference type="Gramene" id="LPERR03G27190.1">
    <property type="protein sequence ID" value="LPERR03G27190.1"/>
    <property type="gene ID" value="LPERR03G27190"/>
</dbReference>
<reference evidence="2" key="3">
    <citation type="submission" date="2015-04" db="UniProtKB">
        <authorList>
            <consortium name="EnsemblPlants"/>
        </authorList>
    </citation>
    <scope>IDENTIFICATION</scope>
</reference>
<dbReference type="STRING" id="77586.A0A0D9VYG1"/>
<dbReference type="HOGENOM" id="CLU_166420_0_0_1"/>
<organism evidence="2 3">
    <name type="scientific">Leersia perrieri</name>
    <dbReference type="NCBI Taxonomy" id="77586"/>
    <lineage>
        <taxon>Eukaryota</taxon>
        <taxon>Viridiplantae</taxon>
        <taxon>Streptophyta</taxon>
        <taxon>Embryophyta</taxon>
        <taxon>Tracheophyta</taxon>
        <taxon>Spermatophyta</taxon>
        <taxon>Magnoliopsida</taxon>
        <taxon>Liliopsida</taxon>
        <taxon>Poales</taxon>
        <taxon>Poaceae</taxon>
        <taxon>BOP clade</taxon>
        <taxon>Oryzoideae</taxon>
        <taxon>Oryzeae</taxon>
        <taxon>Oryzinae</taxon>
        <taxon>Leersia</taxon>
    </lineage>
</organism>
<accession>A0A0D9VYG1</accession>
<keyword evidence="3" id="KW-1185">Reference proteome</keyword>
<reference evidence="2 3" key="1">
    <citation type="submission" date="2012-08" db="EMBL/GenBank/DDBJ databases">
        <title>Oryza genome evolution.</title>
        <authorList>
            <person name="Wing R.A."/>
        </authorList>
    </citation>
    <scope>NUCLEOTIDE SEQUENCE</scope>
</reference>
<dbReference type="Proteomes" id="UP000032180">
    <property type="component" value="Chromosome 3"/>
</dbReference>
<reference evidence="3" key="2">
    <citation type="submission" date="2013-12" db="EMBL/GenBank/DDBJ databases">
        <authorList>
            <person name="Yu Y."/>
            <person name="Lee S."/>
            <person name="de Baynast K."/>
            <person name="Wissotski M."/>
            <person name="Liu L."/>
            <person name="Talag J."/>
            <person name="Goicoechea J."/>
            <person name="Angelova A."/>
            <person name="Jetty R."/>
            <person name="Kudrna D."/>
            <person name="Golser W."/>
            <person name="Rivera L."/>
            <person name="Zhang J."/>
            <person name="Wing R."/>
        </authorList>
    </citation>
    <scope>NUCLEOTIDE SEQUENCE</scope>
</reference>
<dbReference type="EnsemblPlants" id="LPERR03G27190.1">
    <property type="protein sequence ID" value="LPERR03G27190.1"/>
    <property type="gene ID" value="LPERR03G27190"/>
</dbReference>
<dbReference type="AlphaFoldDB" id="A0A0D9VYG1"/>